<dbReference type="SUPFAM" id="SSF51735">
    <property type="entry name" value="NAD(P)-binding Rossmann-fold domains"/>
    <property type="match status" value="1"/>
</dbReference>
<evidence type="ECO:0000313" key="6">
    <source>
        <dbReference type="Proteomes" id="UP000540989"/>
    </source>
</evidence>
<protein>
    <submittedName>
        <fullName evidence="5">Putative dehydrogenase</fullName>
    </submittedName>
</protein>
<dbReference type="AlphaFoldDB" id="A0A7W7ZGY3"/>
<dbReference type="PANTHER" id="PTHR43708">
    <property type="entry name" value="CONSERVED EXPRESSED OXIDOREDUCTASE (EUROFUNG)"/>
    <property type="match status" value="1"/>
</dbReference>
<dbReference type="PANTHER" id="PTHR43708:SF5">
    <property type="entry name" value="CONSERVED EXPRESSED OXIDOREDUCTASE (EUROFUNG)-RELATED"/>
    <property type="match status" value="1"/>
</dbReference>
<name>A0A7W7ZGY3_9BACT</name>
<dbReference type="InterPro" id="IPR000683">
    <property type="entry name" value="Gfo/Idh/MocA-like_OxRdtase_N"/>
</dbReference>
<dbReference type="Proteomes" id="UP000540989">
    <property type="component" value="Unassembled WGS sequence"/>
</dbReference>
<reference evidence="5 6" key="1">
    <citation type="submission" date="2020-08" db="EMBL/GenBank/DDBJ databases">
        <title>Genomic Encyclopedia of Type Strains, Phase IV (KMG-V): Genome sequencing to study the core and pangenomes of soil and plant-associated prokaryotes.</title>
        <authorList>
            <person name="Whitman W."/>
        </authorList>
    </citation>
    <scope>NUCLEOTIDE SEQUENCE [LARGE SCALE GENOMIC DNA]</scope>
    <source>
        <strain evidence="5 6">M8UP14</strain>
    </source>
</reference>
<evidence type="ECO:0000259" key="4">
    <source>
        <dbReference type="Pfam" id="PF02894"/>
    </source>
</evidence>
<dbReference type="InterPro" id="IPR051317">
    <property type="entry name" value="Gfo/Idh/MocA_oxidoreduct"/>
</dbReference>
<comment type="similarity">
    <text evidence="1">Belongs to the Gfo/Idh/MocA family.</text>
</comment>
<dbReference type="InterPro" id="IPR036291">
    <property type="entry name" value="NAD(P)-bd_dom_sf"/>
</dbReference>
<gene>
    <name evidence="5" type="ORF">HDF16_004459</name>
</gene>
<dbReference type="EMBL" id="JACHIP010000007">
    <property type="protein sequence ID" value="MBB5059730.1"/>
    <property type="molecule type" value="Genomic_DNA"/>
</dbReference>
<organism evidence="5 6">
    <name type="scientific">Granulicella aggregans</name>
    <dbReference type="NCBI Taxonomy" id="474949"/>
    <lineage>
        <taxon>Bacteria</taxon>
        <taxon>Pseudomonadati</taxon>
        <taxon>Acidobacteriota</taxon>
        <taxon>Terriglobia</taxon>
        <taxon>Terriglobales</taxon>
        <taxon>Acidobacteriaceae</taxon>
        <taxon>Granulicella</taxon>
    </lineage>
</organism>
<dbReference type="SUPFAM" id="SSF55347">
    <property type="entry name" value="Glyceraldehyde-3-phosphate dehydrogenase-like, C-terminal domain"/>
    <property type="match status" value="1"/>
</dbReference>
<dbReference type="Pfam" id="PF01408">
    <property type="entry name" value="GFO_IDH_MocA"/>
    <property type="match status" value="1"/>
</dbReference>
<dbReference type="GO" id="GO:0000166">
    <property type="term" value="F:nucleotide binding"/>
    <property type="evidence" value="ECO:0007669"/>
    <property type="project" value="InterPro"/>
</dbReference>
<proteinExistence type="inferred from homology"/>
<evidence type="ECO:0000259" key="3">
    <source>
        <dbReference type="Pfam" id="PF01408"/>
    </source>
</evidence>
<sequence>MASQVERDSIKAAVLGFGLAGRVFHAPFISAVPGLQLSSIMQRKGDEASRAYPDVTILRSVDEVLASDAQLVVVGTPNETHFDLAMRSLEAGKHVVVDKPLAATSAEAATMAKLAAEKDLILAPFHNRRWDGDFLTVRALLMQGALGRLTTFESHFDRFRPIPRAGTWKEAAHPSNGMLFDLGPHLVDQVLCLFGVPQAITASVRSDRDNSEIEDAFDITLHYPRMLAICRATMIAADPGPRFQLHGTKGSFRKYGLDPQEPALVAGAKVPRLGSNGKPEPGDDWLGETSTRWGKLFIAPDPEKPSEITNYEVETELGDYRGFYLNVRDAIRGTGKLAVTPTDGYQVIRLLELARESSETGRTLPVKFEPIT</sequence>
<evidence type="ECO:0000256" key="2">
    <source>
        <dbReference type="ARBA" id="ARBA00023002"/>
    </source>
</evidence>
<comment type="caution">
    <text evidence="5">The sequence shown here is derived from an EMBL/GenBank/DDBJ whole genome shotgun (WGS) entry which is preliminary data.</text>
</comment>
<keyword evidence="6" id="KW-1185">Reference proteome</keyword>
<accession>A0A7W7ZGY3</accession>
<feature type="domain" description="Gfo/Idh/MocA-like oxidoreductase N-terminal" evidence="3">
    <location>
        <begin position="10"/>
        <end position="123"/>
    </location>
</feature>
<evidence type="ECO:0000313" key="5">
    <source>
        <dbReference type="EMBL" id="MBB5059730.1"/>
    </source>
</evidence>
<dbReference type="Gene3D" id="3.30.360.10">
    <property type="entry name" value="Dihydrodipicolinate Reductase, domain 2"/>
    <property type="match status" value="1"/>
</dbReference>
<dbReference type="GO" id="GO:0016491">
    <property type="term" value="F:oxidoreductase activity"/>
    <property type="evidence" value="ECO:0007669"/>
    <property type="project" value="UniProtKB-KW"/>
</dbReference>
<dbReference type="Pfam" id="PF02894">
    <property type="entry name" value="GFO_IDH_MocA_C"/>
    <property type="match status" value="1"/>
</dbReference>
<evidence type="ECO:0000256" key="1">
    <source>
        <dbReference type="ARBA" id="ARBA00010928"/>
    </source>
</evidence>
<dbReference type="Gene3D" id="3.40.50.720">
    <property type="entry name" value="NAD(P)-binding Rossmann-like Domain"/>
    <property type="match status" value="1"/>
</dbReference>
<dbReference type="InterPro" id="IPR004104">
    <property type="entry name" value="Gfo/Idh/MocA-like_OxRdtase_C"/>
</dbReference>
<dbReference type="RefSeq" id="WP_184221530.1">
    <property type="nucleotide sequence ID" value="NZ_JACHIP010000007.1"/>
</dbReference>
<feature type="domain" description="Gfo/Idh/MocA-like oxidoreductase C-terminal" evidence="4">
    <location>
        <begin position="139"/>
        <end position="366"/>
    </location>
</feature>
<keyword evidence="2" id="KW-0560">Oxidoreductase</keyword>